<evidence type="ECO:0000313" key="6">
    <source>
        <dbReference type="Proteomes" id="UP001595528"/>
    </source>
</evidence>
<dbReference type="Proteomes" id="UP001595528">
    <property type="component" value="Unassembled WGS sequence"/>
</dbReference>
<accession>A0ABV7KW07</accession>
<dbReference type="EMBL" id="JBHRTR010000010">
    <property type="protein sequence ID" value="MFC3226304.1"/>
    <property type="molecule type" value="Genomic_DNA"/>
</dbReference>
<dbReference type="InterPro" id="IPR012786">
    <property type="entry name" value="Protocat_dOase_a"/>
</dbReference>
<dbReference type="CDD" id="cd03463">
    <property type="entry name" value="3_4-PCD_alpha"/>
    <property type="match status" value="1"/>
</dbReference>
<comment type="similarity">
    <text evidence="1">Belongs to the intradiol ring-cleavage dioxygenase family.</text>
</comment>
<keyword evidence="2" id="KW-0223">Dioxygenase</keyword>
<evidence type="ECO:0000256" key="2">
    <source>
        <dbReference type="ARBA" id="ARBA00022964"/>
    </source>
</evidence>
<dbReference type="Gene3D" id="2.60.130.10">
    <property type="entry name" value="Aromatic compound dioxygenase"/>
    <property type="match status" value="1"/>
</dbReference>
<evidence type="ECO:0000313" key="5">
    <source>
        <dbReference type="EMBL" id="MFC3226304.1"/>
    </source>
</evidence>
<organism evidence="5 6">
    <name type="scientific">Marinibaculum pumilum</name>
    <dbReference type="NCBI Taxonomy" id="1766165"/>
    <lineage>
        <taxon>Bacteria</taxon>
        <taxon>Pseudomonadati</taxon>
        <taxon>Pseudomonadota</taxon>
        <taxon>Alphaproteobacteria</taxon>
        <taxon>Rhodospirillales</taxon>
        <taxon>Rhodospirillaceae</taxon>
        <taxon>Marinibaculum</taxon>
    </lineage>
</organism>
<dbReference type="InterPro" id="IPR050770">
    <property type="entry name" value="Intradiol_RC_Dioxygenase"/>
</dbReference>
<dbReference type="InterPro" id="IPR015889">
    <property type="entry name" value="Intradiol_dOase_core"/>
</dbReference>
<comment type="caution">
    <text evidence="5">The sequence shown here is derived from an EMBL/GenBank/DDBJ whole genome shotgun (WGS) entry which is preliminary data.</text>
</comment>
<feature type="domain" description="Intradiol ring-cleavage dioxygenases" evidence="4">
    <location>
        <begin position="41"/>
        <end position="190"/>
    </location>
</feature>
<dbReference type="EC" id="1.13.11.3" evidence="5"/>
<dbReference type="GO" id="GO:0018578">
    <property type="term" value="F:protocatechuate 3,4-dioxygenase activity"/>
    <property type="evidence" value="ECO:0007669"/>
    <property type="project" value="UniProtKB-EC"/>
</dbReference>
<dbReference type="PANTHER" id="PTHR33711">
    <property type="entry name" value="DIOXYGENASE, PUTATIVE (AFU_ORTHOLOGUE AFUA_2G02910)-RELATED"/>
    <property type="match status" value="1"/>
</dbReference>
<dbReference type="NCBIfam" id="TIGR02423">
    <property type="entry name" value="protocat_alph"/>
    <property type="match status" value="1"/>
</dbReference>
<dbReference type="SUPFAM" id="SSF49482">
    <property type="entry name" value="Aromatic compound dioxygenase"/>
    <property type="match status" value="1"/>
</dbReference>
<keyword evidence="3 5" id="KW-0560">Oxidoreductase</keyword>
<dbReference type="InterPro" id="IPR000627">
    <property type="entry name" value="Intradiol_dOase_C"/>
</dbReference>
<dbReference type="RefSeq" id="WP_379898208.1">
    <property type="nucleotide sequence ID" value="NZ_JBHRTR010000010.1"/>
</dbReference>
<evidence type="ECO:0000259" key="4">
    <source>
        <dbReference type="Pfam" id="PF00775"/>
    </source>
</evidence>
<dbReference type="Pfam" id="PF00775">
    <property type="entry name" value="Dioxygenase_C"/>
    <property type="match status" value="1"/>
</dbReference>
<evidence type="ECO:0000256" key="3">
    <source>
        <dbReference type="ARBA" id="ARBA00023002"/>
    </source>
</evidence>
<dbReference type="PANTHER" id="PTHR33711:SF9">
    <property type="entry name" value="PROTOCATECHUATE 3,4-DIOXYGENASE ALPHA CHAIN"/>
    <property type="match status" value="1"/>
</dbReference>
<gene>
    <name evidence="5" type="primary">pcaG</name>
    <name evidence="5" type="ORF">ACFOGJ_03630</name>
</gene>
<name>A0ABV7KW07_9PROT</name>
<evidence type="ECO:0000256" key="1">
    <source>
        <dbReference type="ARBA" id="ARBA00007825"/>
    </source>
</evidence>
<proteinExistence type="inferred from homology"/>
<protein>
    <submittedName>
        <fullName evidence="5">Protocatechuate 3,4-dioxygenase subunit alpha</fullName>
        <ecNumber evidence="5">1.13.11.3</ecNumber>
    </submittedName>
</protein>
<sequence>MTEQKTRGQTPSQTVGPYFAYGLTPEQYNYPLAQIAAGITVDEETEGERIRIVGQVFDGENQPIGDAMIEIWQADAKGRYAHPADPNRPNATFTGFARMGTGTDPQKRFVFETVKPGGRDGQAPHVNVIVMMRGLLTHAYTRIYFADEEAANAADPVLQAVPAERRDTLLAQREETSYGTVYRFDIRMQGDRETVFFEV</sequence>
<reference evidence="6" key="1">
    <citation type="journal article" date="2019" name="Int. J. Syst. Evol. Microbiol.">
        <title>The Global Catalogue of Microorganisms (GCM) 10K type strain sequencing project: providing services to taxonomists for standard genome sequencing and annotation.</title>
        <authorList>
            <consortium name="The Broad Institute Genomics Platform"/>
            <consortium name="The Broad Institute Genome Sequencing Center for Infectious Disease"/>
            <person name="Wu L."/>
            <person name="Ma J."/>
        </authorList>
    </citation>
    <scope>NUCLEOTIDE SEQUENCE [LARGE SCALE GENOMIC DNA]</scope>
    <source>
        <strain evidence="6">KCTC 42964</strain>
    </source>
</reference>
<keyword evidence="6" id="KW-1185">Reference proteome</keyword>